<sequence length="265" mass="29395">MNANEDGFRWRERDLSDRNEKGNDEIVAHQANRLAKSVGERMKDIRCTTEAFYERPIPIAILFESLLSLLKELKDVMGGSGKLKLLGEGNGRFEVGVAAPSIVRRTGSRVVPRLLASLAGSSVPVHIPLGLPARATNNRPPTQNHSAHAMMAARCLHTPPTRDNWLGKSILFRMWNDGSPALHLQELQEAEQNWLVYSQGDEGGHQETCWGTNLTHPDMDIIVRMTCEAFIKILAPYDHVFACLPVDPWSRVDLASGLSTPSCHS</sequence>
<accession>A0ACC0TZH8</accession>
<comment type="caution">
    <text evidence="1">The sequence shown here is derived from an EMBL/GenBank/DDBJ whole genome shotgun (WGS) entry which is preliminary data.</text>
</comment>
<reference evidence="1" key="1">
    <citation type="submission" date="2021-03" db="EMBL/GenBank/DDBJ databases">
        <title>Evolutionary priming and transition to the ectomycorrhizal habit in an iconic lineage of mushroom-forming fungi: is preadaptation a requirement?</title>
        <authorList>
            <consortium name="DOE Joint Genome Institute"/>
            <person name="Looney B.P."/>
            <person name="Miyauchi S."/>
            <person name="Morin E."/>
            <person name="Drula E."/>
            <person name="Courty P.E."/>
            <person name="Chicoki N."/>
            <person name="Fauchery L."/>
            <person name="Kohler A."/>
            <person name="Kuo A."/>
            <person name="LaButti K."/>
            <person name="Pangilinan J."/>
            <person name="Lipzen A."/>
            <person name="Riley R."/>
            <person name="Andreopoulos W."/>
            <person name="He G."/>
            <person name="Johnson J."/>
            <person name="Barry K.W."/>
            <person name="Grigoriev I.V."/>
            <person name="Nagy L."/>
            <person name="Hibbett D."/>
            <person name="Henrissat B."/>
            <person name="Matheny P.B."/>
            <person name="Labbe J."/>
            <person name="Martin A.F."/>
        </authorList>
    </citation>
    <scope>NUCLEOTIDE SEQUENCE</scope>
    <source>
        <strain evidence="1">BPL698</strain>
    </source>
</reference>
<evidence type="ECO:0000313" key="1">
    <source>
        <dbReference type="EMBL" id="KAI9454799.1"/>
    </source>
</evidence>
<name>A0ACC0TZH8_9AGAM</name>
<dbReference type="EMBL" id="JAGFNK010000267">
    <property type="protein sequence ID" value="KAI9454799.1"/>
    <property type="molecule type" value="Genomic_DNA"/>
</dbReference>
<dbReference type="Proteomes" id="UP001207468">
    <property type="component" value="Unassembled WGS sequence"/>
</dbReference>
<proteinExistence type="predicted"/>
<protein>
    <submittedName>
        <fullName evidence="1">Uncharacterized protein</fullName>
    </submittedName>
</protein>
<keyword evidence="2" id="KW-1185">Reference proteome</keyword>
<evidence type="ECO:0000313" key="2">
    <source>
        <dbReference type="Proteomes" id="UP001207468"/>
    </source>
</evidence>
<organism evidence="1 2">
    <name type="scientific">Russula earlei</name>
    <dbReference type="NCBI Taxonomy" id="71964"/>
    <lineage>
        <taxon>Eukaryota</taxon>
        <taxon>Fungi</taxon>
        <taxon>Dikarya</taxon>
        <taxon>Basidiomycota</taxon>
        <taxon>Agaricomycotina</taxon>
        <taxon>Agaricomycetes</taxon>
        <taxon>Russulales</taxon>
        <taxon>Russulaceae</taxon>
        <taxon>Russula</taxon>
    </lineage>
</organism>
<gene>
    <name evidence="1" type="ORF">F5148DRAFT_1151624</name>
</gene>